<dbReference type="InterPro" id="IPR004875">
    <property type="entry name" value="DDE_SF_endonuclease_dom"/>
</dbReference>
<dbReference type="PANTHER" id="PTHR19303">
    <property type="entry name" value="TRANSPOSON"/>
    <property type="match status" value="1"/>
</dbReference>
<dbReference type="PROSITE" id="PS51253">
    <property type="entry name" value="HTH_CENPB"/>
    <property type="match status" value="1"/>
</dbReference>
<organism evidence="3 4">
    <name type="scientific">Aphanomyces astaci</name>
    <name type="common">Crayfish plague agent</name>
    <dbReference type="NCBI Taxonomy" id="112090"/>
    <lineage>
        <taxon>Eukaryota</taxon>
        <taxon>Sar</taxon>
        <taxon>Stramenopiles</taxon>
        <taxon>Oomycota</taxon>
        <taxon>Saprolegniomycetes</taxon>
        <taxon>Saprolegniales</taxon>
        <taxon>Verrucalvaceae</taxon>
        <taxon>Aphanomyces</taxon>
    </lineage>
</organism>
<evidence type="ECO:0000313" key="3">
    <source>
        <dbReference type="EMBL" id="KAF0775171.1"/>
    </source>
</evidence>
<dbReference type="GO" id="GO:0005634">
    <property type="term" value="C:nucleus"/>
    <property type="evidence" value="ECO:0007669"/>
    <property type="project" value="TreeGrafter"/>
</dbReference>
<proteinExistence type="predicted"/>
<dbReference type="AlphaFoldDB" id="A0A6A5AXP4"/>
<protein>
    <recommendedName>
        <fullName evidence="2">HTH CENPB-type domain-containing protein</fullName>
    </recommendedName>
</protein>
<sequence>MKSRLSLDEKHALYVEHLRNPSATYTELAAWAANMFTLNTTPSKTTICNVIQRHTTQHQRADSKARSIDRDVTLPEVEQRILQWVLRCKELGVCLTGELIRKQAVAFCDELQVPMSRCLAFSKRWLYKFQRKHGLTSKIQHGEAASTPPEAVAVGRQDILNTTSGFSPYDVCNMDETSFFYCLSPHRSITRHRIPGTKKSKKRITLALTTNADGSDVIDPLFIGTAVQPRCFNHQTGKELGFDYHASKKAWMNGSIFNTYLHALNDRMVSENRKVLMLVDNAPPNKLEDEALLTNVSMKMLPPNTTTYLQTQDAGIIASFKAKVKQWQLQNAPDQIEEVMSGARTSCMRSLSLRQCDGRKMLGALS</sequence>
<dbReference type="Pfam" id="PF03221">
    <property type="entry name" value="HTH_Tnp_Tc5"/>
    <property type="match status" value="1"/>
</dbReference>
<evidence type="ECO:0000313" key="4">
    <source>
        <dbReference type="Proteomes" id="UP000469452"/>
    </source>
</evidence>
<comment type="caution">
    <text evidence="3">The sequence shown here is derived from an EMBL/GenBank/DDBJ whole genome shotgun (WGS) entry which is preliminary data.</text>
</comment>
<evidence type="ECO:0000256" key="1">
    <source>
        <dbReference type="ARBA" id="ARBA00023125"/>
    </source>
</evidence>
<dbReference type="InterPro" id="IPR009057">
    <property type="entry name" value="Homeodomain-like_sf"/>
</dbReference>
<dbReference type="PANTHER" id="PTHR19303:SF73">
    <property type="entry name" value="PROTEIN PDC2"/>
    <property type="match status" value="1"/>
</dbReference>
<gene>
    <name evidence="3" type="ORF">AaE_001128</name>
</gene>
<keyword evidence="1" id="KW-0238">DNA-binding</keyword>
<name>A0A6A5AXP4_APHAT</name>
<dbReference type="InterPro" id="IPR006600">
    <property type="entry name" value="HTH_CenpB_DNA-bd_dom"/>
</dbReference>
<evidence type="ECO:0000259" key="2">
    <source>
        <dbReference type="PROSITE" id="PS51253"/>
    </source>
</evidence>
<dbReference type="Gene3D" id="1.10.10.60">
    <property type="entry name" value="Homeodomain-like"/>
    <property type="match status" value="1"/>
</dbReference>
<dbReference type="EMBL" id="VJMI01002093">
    <property type="protein sequence ID" value="KAF0775171.1"/>
    <property type="molecule type" value="Genomic_DNA"/>
</dbReference>
<reference evidence="3 4" key="1">
    <citation type="submission" date="2019-06" db="EMBL/GenBank/DDBJ databases">
        <title>Genomics analysis of Aphanomyces spp. identifies a new class of oomycete effector associated with host adaptation.</title>
        <authorList>
            <person name="Gaulin E."/>
        </authorList>
    </citation>
    <scope>NUCLEOTIDE SEQUENCE [LARGE SCALE GENOMIC DNA]</scope>
    <source>
        <strain evidence="3 4">E</strain>
    </source>
</reference>
<dbReference type="SMART" id="SM00674">
    <property type="entry name" value="CENPB"/>
    <property type="match status" value="1"/>
</dbReference>
<dbReference type="VEuPathDB" id="FungiDB:H257_14853"/>
<dbReference type="Pfam" id="PF03184">
    <property type="entry name" value="DDE_1"/>
    <property type="match status" value="1"/>
</dbReference>
<dbReference type="Proteomes" id="UP000469452">
    <property type="component" value="Unassembled WGS sequence"/>
</dbReference>
<feature type="domain" description="HTH CENPB-type" evidence="2">
    <location>
        <begin position="65"/>
        <end position="139"/>
    </location>
</feature>
<dbReference type="InterPro" id="IPR050863">
    <property type="entry name" value="CenT-Element_Derived"/>
</dbReference>
<dbReference type="GO" id="GO:0003677">
    <property type="term" value="F:DNA binding"/>
    <property type="evidence" value="ECO:0007669"/>
    <property type="project" value="UniProtKB-KW"/>
</dbReference>
<accession>A0A6A5AXP4</accession>
<dbReference type="SUPFAM" id="SSF46689">
    <property type="entry name" value="Homeodomain-like"/>
    <property type="match status" value="1"/>
</dbReference>